<keyword evidence="1" id="KW-1185">Reference proteome</keyword>
<sequence length="8" mass="1032">MWRRVPTS</sequence>
<organism evidence="1 2">
    <name type="scientific">Romanomermis culicivorax</name>
    <name type="common">Nematode worm</name>
    <dbReference type="NCBI Taxonomy" id="13658"/>
    <lineage>
        <taxon>Eukaryota</taxon>
        <taxon>Metazoa</taxon>
        <taxon>Ecdysozoa</taxon>
        <taxon>Nematoda</taxon>
        <taxon>Enoplea</taxon>
        <taxon>Dorylaimia</taxon>
        <taxon>Mermithida</taxon>
        <taxon>Mermithoidea</taxon>
        <taxon>Mermithidae</taxon>
        <taxon>Romanomermis</taxon>
    </lineage>
</organism>
<dbReference type="WBParaSite" id="nRc.2.0.1.t02302-RA">
    <property type="protein sequence ID" value="nRc.2.0.1.t02302-RA"/>
    <property type="gene ID" value="nRc.2.0.1.g02302"/>
</dbReference>
<reference evidence="2" key="1">
    <citation type="submission" date="2022-11" db="UniProtKB">
        <authorList>
            <consortium name="WormBaseParasite"/>
        </authorList>
    </citation>
    <scope>IDENTIFICATION</scope>
</reference>
<proteinExistence type="predicted"/>
<dbReference type="Proteomes" id="UP000887565">
    <property type="component" value="Unplaced"/>
</dbReference>
<name>A0A915HLT2_ROMCU</name>
<protein>
    <submittedName>
        <fullName evidence="2">Uncharacterized protein</fullName>
    </submittedName>
</protein>
<evidence type="ECO:0000313" key="2">
    <source>
        <dbReference type="WBParaSite" id="nRc.2.0.1.t02302-RA"/>
    </source>
</evidence>
<accession>A0A915HLT2</accession>
<evidence type="ECO:0000313" key="1">
    <source>
        <dbReference type="Proteomes" id="UP000887565"/>
    </source>
</evidence>